<dbReference type="PANTHER" id="PTHR37435:SF5">
    <property type="entry name" value="SECRETED PROTEIN"/>
    <property type="match status" value="1"/>
</dbReference>
<proteinExistence type="predicted"/>
<name>A0A915EK84_9BILA</name>
<dbReference type="PANTHER" id="PTHR37435">
    <property type="entry name" value="PROTEIN CBG14344"/>
    <property type="match status" value="1"/>
</dbReference>
<dbReference type="Proteomes" id="UP000887574">
    <property type="component" value="Unplaced"/>
</dbReference>
<dbReference type="WBParaSite" id="jg6248">
    <property type="protein sequence ID" value="jg6248"/>
    <property type="gene ID" value="jg6248"/>
</dbReference>
<evidence type="ECO:0000313" key="3">
    <source>
        <dbReference type="Proteomes" id="UP000887574"/>
    </source>
</evidence>
<feature type="domain" description="aECM cysteine-cradle" evidence="2">
    <location>
        <begin position="61"/>
        <end position="104"/>
    </location>
</feature>
<feature type="compositionally biased region" description="Low complexity" evidence="1">
    <location>
        <begin position="16"/>
        <end position="35"/>
    </location>
</feature>
<evidence type="ECO:0000256" key="1">
    <source>
        <dbReference type="SAM" id="MobiDB-lite"/>
    </source>
</evidence>
<protein>
    <recommendedName>
        <fullName evidence="2">aECM cysteine-cradle domain-containing protein</fullName>
    </recommendedName>
</protein>
<evidence type="ECO:0000259" key="2">
    <source>
        <dbReference type="Pfam" id="PF23626"/>
    </source>
</evidence>
<dbReference type="Pfam" id="PF23626">
    <property type="entry name" value="CCD_aECM"/>
    <property type="match status" value="1"/>
</dbReference>
<accession>A0A915EK84</accession>
<organism evidence="3 4">
    <name type="scientific">Ditylenchus dipsaci</name>
    <dbReference type="NCBI Taxonomy" id="166011"/>
    <lineage>
        <taxon>Eukaryota</taxon>
        <taxon>Metazoa</taxon>
        <taxon>Ecdysozoa</taxon>
        <taxon>Nematoda</taxon>
        <taxon>Chromadorea</taxon>
        <taxon>Rhabditida</taxon>
        <taxon>Tylenchina</taxon>
        <taxon>Tylenchomorpha</taxon>
        <taxon>Sphaerularioidea</taxon>
        <taxon>Anguinidae</taxon>
        <taxon>Anguininae</taxon>
        <taxon>Ditylenchus</taxon>
    </lineage>
</organism>
<evidence type="ECO:0000313" key="4">
    <source>
        <dbReference type="WBParaSite" id="jg6248"/>
    </source>
</evidence>
<keyword evidence="3" id="KW-1185">Reference proteome</keyword>
<dbReference type="AlphaFoldDB" id="A0A915EK84"/>
<dbReference type="InterPro" id="IPR055352">
    <property type="entry name" value="CCD_aECM"/>
</dbReference>
<reference evidence="4" key="1">
    <citation type="submission" date="2022-11" db="UniProtKB">
        <authorList>
            <consortium name="WormBaseParasite"/>
        </authorList>
    </citation>
    <scope>IDENTIFICATION</scope>
</reference>
<sequence>MLPRAHGIPLRRVMSASQPEAVQVQQQQQPDSQAAAPPPSSIQQETNVARDGSNRALVLAPENCKMIEHYAGLYGVKDVKSWVHHNCSFAKMYLPTASCAEIDILDVMAMVSMGGLLRALGWCFSSSNWLNFVGWVVDPLGFTDQLWSDSMMVSVSAQDSPMALGKSAKKHWKLLSD</sequence>
<feature type="region of interest" description="Disordered" evidence="1">
    <location>
        <begin position="16"/>
        <end position="47"/>
    </location>
</feature>